<evidence type="ECO:0000313" key="1">
    <source>
        <dbReference type="EMBL" id="CAG8814514.1"/>
    </source>
</evidence>
<gene>
    <name evidence="1" type="ORF">CPELLU_LOCUS19030</name>
</gene>
<comment type="caution">
    <text evidence="1">The sequence shown here is derived from an EMBL/GenBank/DDBJ whole genome shotgun (WGS) entry which is preliminary data.</text>
</comment>
<accession>A0A9N9K7I2</accession>
<dbReference type="OrthoDB" id="2471381at2759"/>
<protein>
    <submittedName>
        <fullName evidence="1">2025_t:CDS:1</fullName>
    </submittedName>
</protein>
<dbReference type="EMBL" id="CAJVQA010042073">
    <property type="protein sequence ID" value="CAG8814514.1"/>
    <property type="molecule type" value="Genomic_DNA"/>
</dbReference>
<sequence length="52" mass="6244">EENLATLNYNKEVIEIDPKSNDEDIMLDYSTLDIKNSKEEIFKNIENYDERF</sequence>
<evidence type="ECO:0000313" key="2">
    <source>
        <dbReference type="Proteomes" id="UP000789759"/>
    </source>
</evidence>
<reference evidence="1" key="1">
    <citation type="submission" date="2021-06" db="EMBL/GenBank/DDBJ databases">
        <authorList>
            <person name="Kallberg Y."/>
            <person name="Tangrot J."/>
            <person name="Rosling A."/>
        </authorList>
    </citation>
    <scope>NUCLEOTIDE SEQUENCE</scope>
    <source>
        <strain evidence="1">FL966</strain>
    </source>
</reference>
<dbReference type="Proteomes" id="UP000789759">
    <property type="component" value="Unassembled WGS sequence"/>
</dbReference>
<organism evidence="1 2">
    <name type="scientific">Cetraspora pellucida</name>
    <dbReference type="NCBI Taxonomy" id="1433469"/>
    <lineage>
        <taxon>Eukaryota</taxon>
        <taxon>Fungi</taxon>
        <taxon>Fungi incertae sedis</taxon>
        <taxon>Mucoromycota</taxon>
        <taxon>Glomeromycotina</taxon>
        <taxon>Glomeromycetes</taxon>
        <taxon>Diversisporales</taxon>
        <taxon>Gigasporaceae</taxon>
        <taxon>Cetraspora</taxon>
    </lineage>
</organism>
<feature type="non-terminal residue" evidence="1">
    <location>
        <position position="1"/>
    </location>
</feature>
<feature type="non-terminal residue" evidence="1">
    <location>
        <position position="52"/>
    </location>
</feature>
<proteinExistence type="predicted"/>
<dbReference type="AlphaFoldDB" id="A0A9N9K7I2"/>
<keyword evidence="2" id="KW-1185">Reference proteome</keyword>
<name>A0A9N9K7I2_9GLOM</name>